<evidence type="ECO:0000313" key="3">
    <source>
        <dbReference type="Proteomes" id="UP000564885"/>
    </source>
</evidence>
<evidence type="ECO:0000313" key="2">
    <source>
        <dbReference type="EMBL" id="NNM75082.1"/>
    </source>
</evidence>
<sequence>MLRNVFSGRAGGGGSGSGSSSGPAPYLGQVATRCMLPNNHLTGAGRWQGTTSPHYFRSAVRSGLKVVLPNLRVGSGQNEQSFGPTDFKMSFRRLRDGAVVSNAEGGFVTAAAGGAAVLSFPTITDIRKGDLLLANVLQRSDSAVCFRQHQSNYVASPYDGWESGTGTIVDKIDAGTAYNANVITYTPFLILTDTTEPSALLFGTSLEEGGTEGITDGSYDVGFIARTLGSHHGYSSLATSGSLLAQYLSATRTFSDQVARGLVPGVATGVPYHSRGINMHGTNDIGGGGDSAATLAGRRAALAARYPDLPMIGCTLPCYNQSSDLWTSTAGQADGTNNPKVLDFNDLVRAGIAGEIGCWDVADAIDPLRLGRWPVDRDPAAASYRNIVTGLTGSSSGNTVTITAGGFGSLKKGDTIVGTGFEPGTVITALGTYNGTTGTVTVNKAKTVASTTIRTGGFATNDGLHQTSAISELVRARRGGELLALMRP</sequence>
<gene>
    <name evidence="2" type="ORF">HJG44_22230</name>
</gene>
<keyword evidence="3" id="KW-1185">Reference proteome</keyword>
<protein>
    <submittedName>
        <fullName evidence="2">Uncharacterized protein</fullName>
    </submittedName>
</protein>
<evidence type="ECO:0000256" key="1">
    <source>
        <dbReference type="SAM" id="MobiDB-lite"/>
    </source>
</evidence>
<feature type="compositionally biased region" description="Gly residues" evidence="1">
    <location>
        <begin position="9"/>
        <end position="19"/>
    </location>
</feature>
<reference evidence="2 3" key="1">
    <citation type="submission" date="2020-04" db="EMBL/GenBank/DDBJ databases">
        <title>Enterovirga sp. isolate from soil.</title>
        <authorList>
            <person name="Chea S."/>
            <person name="Kim D.-U."/>
        </authorList>
    </citation>
    <scope>NUCLEOTIDE SEQUENCE [LARGE SCALE GENOMIC DNA]</scope>
    <source>
        <strain evidence="2 3">DB1703</strain>
    </source>
</reference>
<dbReference type="RefSeq" id="WP_171220582.1">
    <property type="nucleotide sequence ID" value="NZ_JABEPP010000007.1"/>
</dbReference>
<dbReference type="EMBL" id="JABEPP010000007">
    <property type="protein sequence ID" value="NNM75082.1"/>
    <property type="molecule type" value="Genomic_DNA"/>
</dbReference>
<dbReference type="Proteomes" id="UP000564885">
    <property type="component" value="Unassembled WGS sequence"/>
</dbReference>
<accession>A0A849I6H4</accession>
<feature type="region of interest" description="Disordered" evidence="1">
    <location>
        <begin position="1"/>
        <end position="23"/>
    </location>
</feature>
<comment type="caution">
    <text evidence="2">The sequence shown here is derived from an EMBL/GenBank/DDBJ whole genome shotgun (WGS) entry which is preliminary data.</text>
</comment>
<dbReference type="AlphaFoldDB" id="A0A849I6H4"/>
<proteinExistence type="predicted"/>
<name>A0A849I6H4_9HYPH</name>
<organism evidence="2 3">
    <name type="scientific">Enterovirga aerilata</name>
    <dbReference type="NCBI Taxonomy" id="2730920"/>
    <lineage>
        <taxon>Bacteria</taxon>
        <taxon>Pseudomonadati</taxon>
        <taxon>Pseudomonadota</taxon>
        <taxon>Alphaproteobacteria</taxon>
        <taxon>Hyphomicrobiales</taxon>
        <taxon>Methylobacteriaceae</taxon>
        <taxon>Enterovirga</taxon>
    </lineage>
</organism>